<organism evidence="4 5">
    <name type="scientific">Zooshikella harenae</name>
    <dbReference type="NCBI Taxonomy" id="2827238"/>
    <lineage>
        <taxon>Bacteria</taxon>
        <taxon>Pseudomonadati</taxon>
        <taxon>Pseudomonadota</taxon>
        <taxon>Gammaproteobacteria</taxon>
        <taxon>Oceanospirillales</taxon>
        <taxon>Zooshikellaceae</taxon>
        <taxon>Zooshikella</taxon>
    </lineage>
</organism>
<gene>
    <name evidence="4" type="primary">thiD</name>
    <name evidence="4" type="ORF">KCG35_09905</name>
</gene>
<evidence type="ECO:0000313" key="4">
    <source>
        <dbReference type="EMBL" id="MBU2711374.1"/>
    </source>
</evidence>
<dbReference type="EC" id="2.7.1.49" evidence="2"/>
<dbReference type="PANTHER" id="PTHR20858:SF17">
    <property type="entry name" value="HYDROXYMETHYLPYRIMIDINE_PHOSPHOMETHYLPYRIMIDINE KINASE THI20-RELATED"/>
    <property type="match status" value="1"/>
</dbReference>
<dbReference type="InterPro" id="IPR004399">
    <property type="entry name" value="HMP/HMP-P_kinase_dom"/>
</dbReference>
<dbReference type="Gene3D" id="3.40.1190.20">
    <property type="match status" value="1"/>
</dbReference>
<evidence type="ECO:0000259" key="3">
    <source>
        <dbReference type="Pfam" id="PF08543"/>
    </source>
</evidence>
<evidence type="ECO:0000256" key="2">
    <source>
        <dbReference type="ARBA" id="ARBA00012135"/>
    </source>
</evidence>
<dbReference type="GO" id="GO:0008902">
    <property type="term" value="F:hydroxymethylpyrimidine kinase activity"/>
    <property type="evidence" value="ECO:0007669"/>
    <property type="project" value="UniProtKB-EC"/>
</dbReference>
<dbReference type="InterPro" id="IPR029056">
    <property type="entry name" value="Ribokinase-like"/>
</dbReference>
<keyword evidence="4" id="KW-0808">Transferase</keyword>
<proteinExistence type="predicted"/>
<dbReference type="InterPro" id="IPR013749">
    <property type="entry name" value="PM/HMP-P_kinase-1"/>
</dbReference>
<dbReference type="NCBIfam" id="TIGR00097">
    <property type="entry name" value="HMP-P_kinase"/>
    <property type="match status" value="1"/>
</dbReference>
<dbReference type="CDD" id="cd01169">
    <property type="entry name" value="HMPP_kinase"/>
    <property type="match status" value="1"/>
</dbReference>
<comment type="caution">
    <text evidence="4">The sequence shown here is derived from an EMBL/GenBank/DDBJ whole genome shotgun (WGS) entry which is preliminary data.</text>
</comment>
<sequence length="270" mass="28825">MSRHQPPVILSIAGSDSGAGAGIQADLKTISATGGYACTVLTAVTAQNTCGVLDVFPISSGHVAKQLDAVFTDFSVIAVKTGMLFNTDIIKIVAAKLCEYNPQWLVVDTVLASTSGKTLLQKKAINAMLDVLFPLADVVTPNLIEANILIGEEKNDYLDENQPELINKLQGLKTKAVLLKGGHSSDQENCTDVLILPDKIQTYSAPRVVTSNTHGTGCTLSAALASYLGQGFALEVAVEKSKRYLTEALRFSTSWRLGEGHGPVNHFFDF</sequence>
<comment type="pathway">
    <text evidence="1">Cofactor biosynthesis; thiamine diphosphate biosynthesis.</text>
</comment>
<dbReference type="PANTHER" id="PTHR20858">
    <property type="entry name" value="PHOSPHOMETHYLPYRIMIDINE KINASE"/>
    <property type="match status" value="1"/>
</dbReference>
<dbReference type="GO" id="GO:0008972">
    <property type="term" value="F:phosphomethylpyrimidine kinase activity"/>
    <property type="evidence" value="ECO:0007669"/>
    <property type="project" value="UniProtKB-EC"/>
</dbReference>
<dbReference type="EMBL" id="JAGSOY010000018">
    <property type="protein sequence ID" value="MBU2711374.1"/>
    <property type="molecule type" value="Genomic_DNA"/>
</dbReference>
<keyword evidence="5" id="KW-1185">Reference proteome</keyword>
<dbReference type="Pfam" id="PF08543">
    <property type="entry name" value="Phos_pyr_kin"/>
    <property type="match status" value="1"/>
</dbReference>
<protein>
    <recommendedName>
        <fullName evidence="2">hydroxymethylpyrimidine kinase</fullName>
        <ecNumber evidence="2">2.7.1.49</ecNumber>
    </recommendedName>
</protein>
<reference evidence="4 5" key="1">
    <citation type="submission" date="2021-04" db="EMBL/GenBank/DDBJ databases">
        <authorList>
            <person name="Pira H."/>
            <person name="Risdian C."/>
            <person name="Wink J."/>
        </authorList>
    </citation>
    <scope>NUCLEOTIDE SEQUENCE [LARGE SCALE GENOMIC DNA]</scope>
    <source>
        <strain evidence="4 5">WH53</strain>
    </source>
</reference>
<dbReference type="RefSeq" id="WP_215819536.1">
    <property type="nucleotide sequence ID" value="NZ_JAGSOY010000018.1"/>
</dbReference>
<feature type="domain" description="Pyridoxamine kinase/Phosphomethylpyrimidine kinase" evidence="3">
    <location>
        <begin position="16"/>
        <end position="265"/>
    </location>
</feature>
<evidence type="ECO:0000313" key="5">
    <source>
        <dbReference type="Proteomes" id="UP000690515"/>
    </source>
</evidence>
<dbReference type="Proteomes" id="UP000690515">
    <property type="component" value="Unassembled WGS sequence"/>
</dbReference>
<dbReference type="SUPFAM" id="SSF53613">
    <property type="entry name" value="Ribokinase-like"/>
    <property type="match status" value="1"/>
</dbReference>
<accession>A0ABS5ZBJ8</accession>
<name>A0ABS5ZBJ8_9GAMM</name>
<evidence type="ECO:0000256" key="1">
    <source>
        <dbReference type="ARBA" id="ARBA00004948"/>
    </source>
</evidence>
<keyword evidence="4" id="KW-0418">Kinase</keyword>